<keyword evidence="1" id="KW-0812">Transmembrane</keyword>
<name>A0A1I0BCZ5_9ACTN</name>
<evidence type="ECO:0000313" key="2">
    <source>
        <dbReference type="EMBL" id="SET04720.1"/>
    </source>
</evidence>
<organism evidence="2 3">
    <name type="scientific">Geodermatophilus poikilotrophus</name>
    <dbReference type="NCBI Taxonomy" id="1333667"/>
    <lineage>
        <taxon>Bacteria</taxon>
        <taxon>Bacillati</taxon>
        <taxon>Actinomycetota</taxon>
        <taxon>Actinomycetes</taxon>
        <taxon>Geodermatophilales</taxon>
        <taxon>Geodermatophilaceae</taxon>
        <taxon>Geodermatophilus</taxon>
    </lineage>
</organism>
<evidence type="ECO:0000256" key="1">
    <source>
        <dbReference type="SAM" id="Phobius"/>
    </source>
</evidence>
<feature type="transmembrane region" description="Helical" evidence="1">
    <location>
        <begin position="63"/>
        <end position="81"/>
    </location>
</feature>
<keyword evidence="1" id="KW-1133">Transmembrane helix</keyword>
<keyword evidence="3" id="KW-1185">Reference proteome</keyword>
<dbReference type="AlphaFoldDB" id="A0A1I0BCZ5"/>
<keyword evidence="1" id="KW-0472">Membrane</keyword>
<dbReference type="EMBL" id="FOIE01000002">
    <property type="protein sequence ID" value="SET04720.1"/>
    <property type="molecule type" value="Genomic_DNA"/>
</dbReference>
<dbReference type="OrthoDB" id="5187941at2"/>
<sequence>MSPLTGVPSTGVPPVTVGAVFSRLLTPKWVLLHLVVAALFVATFFLGYWQLSKAEAGGGAVNWSYALQWPLYGFMGLGFYVKMCLDEVRRDPDEDEPGSDLVLYQRPRIDTTGDPELAAYNAHLAELNERALRQRAEHGR</sequence>
<feature type="transmembrane region" description="Helical" evidence="1">
    <location>
        <begin position="30"/>
        <end position="51"/>
    </location>
</feature>
<protein>
    <submittedName>
        <fullName evidence="2">DNA-binding transcriptional regulator of glucitol operon</fullName>
    </submittedName>
</protein>
<accession>A0A1I0BCZ5</accession>
<evidence type="ECO:0000313" key="3">
    <source>
        <dbReference type="Proteomes" id="UP000198507"/>
    </source>
</evidence>
<keyword evidence="2" id="KW-0238">DNA-binding</keyword>
<dbReference type="GO" id="GO:0003677">
    <property type="term" value="F:DNA binding"/>
    <property type="evidence" value="ECO:0007669"/>
    <property type="project" value="UniProtKB-KW"/>
</dbReference>
<gene>
    <name evidence="2" type="ORF">SAMN04488546_1228</name>
</gene>
<proteinExistence type="predicted"/>
<dbReference type="Proteomes" id="UP000198507">
    <property type="component" value="Unassembled WGS sequence"/>
</dbReference>
<reference evidence="3" key="1">
    <citation type="submission" date="2016-10" db="EMBL/GenBank/DDBJ databases">
        <authorList>
            <person name="Varghese N."/>
            <person name="Submissions S."/>
        </authorList>
    </citation>
    <scope>NUCLEOTIDE SEQUENCE [LARGE SCALE GENOMIC DNA]</scope>
    <source>
        <strain evidence="3">DSM 44209</strain>
    </source>
</reference>